<evidence type="ECO:0000256" key="4">
    <source>
        <dbReference type="ARBA" id="ARBA00013167"/>
    </source>
</evidence>
<dbReference type="Gene3D" id="3.10.129.10">
    <property type="entry name" value="Hotdog Thioesterase"/>
    <property type="match status" value="1"/>
</dbReference>
<dbReference type="Proteomes" id="UP000249890">
    <property type="component" value="Chromosome"/>
</dbReference>
<evidence type="ECO:0000256" key="2">
    <source>
        <dbReference type="ARBA" id="ARBA00004496"/>
    </source>
</evidence>
<evidence type="ECO:0000256" key="9">
    <source>
        <dbReference type="ARBA" id="ARBA00023239"/>
    </source>
</evidence>
<keyword evidence="9" id="KW-0456">Lyase</keyword>
<dbReference type="FunFam" id="3.10.129.10:FF:000001">
    <property type="entry name" value="3-hydroxyacyl-[acyl-carrier-protein] dehydratase FabZ"/>
    <property type="match status" value="1"/>
</dbReference>
<dbReference type="InterPro" id="IPR013114">
    <property type="entry name" value="FabA_FabZ"/>
</dbReference>
<dbReference type="EC" id="4.2.1.59" evidence="4"/>
<evidence type="ECO:0000256" key="3">
    <source>
        <dbReference type="ARBA" id="ARBA00009174"/>
    </source>
</evidence>
<sequence length="146" mass="16425">MDKQRILKFLPHRDPFLFVDDILEIQHKQKVIGIRQVKADEPWAAGHFPGDPVFPGVLLIETMAQIGSFVFYNELSAAHGLDSYLAQVEKVKFVRKVRPGQTLTCEGRFISEFGNFARVSCCAKVADETVSEAVITYYFSVEGGQQ</sequence>
<keyword evidence="12" id="KW-1185">Reference proteome</keyword>
<dbReference type="GO" id="GO:0019171">
    <property type="term" value="F:(3R)-hydroxyacyl-[acyl-carrier-protein] dehydratase activity"/>
    <property type="evidence" value="ECO:0007669"/>
    <property type="project" value="UniProtKB-EC"/>
</dbReference>
<dbReference type="InterPro" id="IPR029069">
    <property type="entry name" value="HotDog_dom_sf"/>
</dbReference>
<evidence type="ECO:0000256" key="10">
    <source>
        <dbReference type="ARBA" id="ARBA00025049"/>
    </source>
</evidence>
<organism evidence="11 12">
    <name type="scientific">Paenibacillus donghaensis</name>
    <dbReference type="NCBI Taxonomy" id="414771"/>
    <lineage>
        <taxon>Bacteria</taxon>
        <taxon>Bacillati</taxon>
        <taxon>Bacillota</taxon>
        <taxon>Bacilli</taxon>
        <taxon>Bacillales</taxon>
        <taxon>Paenibacillaceae</taxon>
        <taxon>Paenibacillus</taxon>
    </lineage>
</organism>
<dbReference type="CDD" id="cd01288">
    <property type="entry name" value="FabZ"/>
    <property type="match status" value="1"/>
</dbReference>
<dbReference type="GO" id="GO:0016020">
    <property type="term" value="C:membrane"/>
    <property type="evidence" value="ECO:0007669"/>
    <property type="project" value="GOC"/>
</dbReference>
<evidence type="ECO:0000313" key="11">
    <source>
        <dbReference type="EMBL" id="ASA20193.1"/>
    </source>
</evidence>
<dbReference type="PANTHER" id="PTHR30272">
    <property type="entry name" value="3-HYDROXYACYL-[ACYL-CARRIER-PROTEIN] DEHYDRATASE"/>
    <property type="match status" value="1"/>
</dbReference>
<keyword evidence="7" id="KW-0441">Lipid A biosynthesis</keyword>
<evidence type="ECO:0000256" key="6">
    <source>
        <dbReference type="ARBA" id="ARBA00022516"/>
    </source>
</evidence>
<evidence type="ECO:0000256" key="5">
    <source>
        <dbReference type="ARBA" id="ARBA00022490"/>
    </source>
</evidence>
<reference evidence="11 12" key="1">
    <citation type="submission" date="2017-06" db="EMBL/GenBank/DDBJ databases">
        <title>Complete genome sequence of Paenibacillus donghaensis KCTC 13049T isolated from East Sea sediment, South Korea.</title>
        <authorList>
            <person name="Jung B.K."/>
            <person name="Hong S.-J."/>
            <person name="Shin J.-H."/>
        </authorList>
    </citation>
    <scope>NUCLEOTIDE SEQUENCE [LARGE SCALE GENOMIC DNA]</scope>
    <source>
        <strain evidence="11 12">KCTC 13049</strain>
    </source>
</reference>
<dbReference type="NCBIfam" id="NF000582">
    <property type="entry name" value="PRK00006.1"/>
    <property type="match status" value="1"/>
</dbReference>
<protein>
    <recommendedName>
        <fullName evidence="4">3-hydroxyacyl-[acyl-carrier-protein] dehydratase</fullName>
        <ecNumber evidence="4">4.2.1.59</ecNumber>
    </recommendedName>
</protein>
<dbReference type="AlphaFoldDB" id="A0A2Z2KBD1"/>
<evidence type="ECO:0000256" key="7">
    <source>
        <dbReference type="ARBA" id="ARBA00022556"/>
    </source>
</evidence>
<dbReference type="GO" id="GO:0009245">
    <property type="term" value="P:lipid A biosynthetic process"/>
    <property type="evidence" value="ECO:0007669"/>
    <property type="project" value="UniProtKB-KW"/>
</dbReference>
<dbReference type="KEGG" id="pdh:B9T62_04890"/>
<dbReference type="RefSeq" id="WP_087914215.1">
    <property type="nucleotide sequence ID" value="NZ_CP021780.1"/>
</dbReference>
<dbReference type="Pfam" id="PF07977">
    <property type="entry name" value="FabA"/>
    <property type="match status" value="1"/>
</dbReference>
<evidence type="ECO:0000256" key="8">
    <source>
        <dbReference type="ARBA" id="ARBA00023098"/>
    </source>
</evidence>
<dbReference type="SUPFAM" id="SSF54637">
    <property type="entry name" value="Thioesterase/thiol ester dehydrase-isomerase"/>
    <property type="match status" value="1"/>
</dbReference>
<dbReference type="EMBL" id="CP021780">
    <property type="protein sequence ID" value="ASA20193.1"/>
    <property type="molecule type" value="Genomic_DNA"/>
</dbReference>
<comment type="function">
    <text evidence="10">Involved in unsaturated fatty acids biosynthesis. Catalyzes the dehydration of short chain beta-hydroxyacyl-ACPs and long chain saturated and unsaturated beta-hydroxyacyl-ACPs.</text>
</comment>
<dbReference type="OrthoDB" id="9772788at2"/>
<gene>
    <name evidence="11" type="ORF">B9T62_04890</name>
</gene>
<keyword evidence="8" id="KW-0443">Lipid metabolism</keyword>
<comment type="catalytic activity">
    <reaction evidence="1">
        <text>a (3R)-hydroxyacyl-[ACP] = a (2E)-enoyl-[ACP] + H2O</text>
        <dbReference type="Rhea" id="RHEA:13097"/>
        <dbReference type="Rhea" id="RHEA-COMP:9925"/>
        <dbReference type="Rhea" id="RHEA-COMP:9945"/>
        <dbReference type="ChEBI" id="CHEBI:15377"/>
        <dbReference type="ChEBI" id="CHEBI:78784"/>
        <dbReference type="ChEBI" id="CHEBI:78827"/>
        <dbReference type="EC" id="4.2.1.59"/>
    </reaction>
</comment>
<name>A0A2Z2KBD1_9BACL</name>
<evidence type="ECO:0000313" key="12">
    <source>
        <dbReference type="Proteomes" id="UP000249890"/>
    </source>
</evidence>
<comment type="similarity">
    <text evidence="3">Belongs to the thioester dehydratase family. FabZ subfamily.</text>
</comment>
<keyword evidence="6" id="KW-0444">Lipid biosynthesis</keyword>
<evidence type="ECO:0000256" key="1">
    <source>
        <dbReference type="ARBA" id="ARBA00001055"/>
    </source>
</evidence>
<comment type="subcellular location">
    <subcellularLocation>
        <location evidence="2">Cytoplasm</location>
    </subcellularLocation>
</comment>
<dbReference type="PANTHER" id="PTHR30272:SF1">
    <property type="entry name" value="3-HYDROXYACYL-[ACYL-CARRIER-PROTEIN] DEHYDRATASE"/>
    <property type="match status" value="1"/>
</dbReference>
<keyword evidence="5" id="KW-0963">Cytoplasm</keyword>
<accession>A0A2Z2KBD1</accession>
<proteinExistence type="inferred from homology"/>
<dbReference type="GO" id="GO:0005737">
    <property type="term" value="C:cytoplasm"/>
    <property type="evidence" value="ECO:0007669"/>
    <property type="project" value="UniProtKB-SubCell"/>
</dbReference>